<protein>
    <recommendedName>
        <fullName evidence="2">Amidase</fullName>
    </recommendedName>
</protein>
<reference evidence="1" key="1">
    <citation type="submission" date="2024-06" db="EMBL/GenBank/DDBJ databases">
        <title>Streptomyces sp. strain HUAS MG91 genome sequences.</title>
        <authorList>
            <person name="Mo P."/>
        </authorList>
    </citation>
    <scope>NUCLEOTIDE SEQUENCE</scope>
    <source>
        <strain evidence="1">HUAS MG91</strain>
    </source>
</reference>
<dbReference type="KEGG" id="stac:ABII15_33685"/>
<evidence type="ECO:0008006" key="2">
    <source>
        <dbReference type="Google" id="ProtNLM"/>
    </source>
</evidence>
<gene>
    <name evidence="1" type="ORF">ABII15_33685</name>
</gene>
<sequence length="72" mass="7983">MAAIDTREEEAIRALTERLTETHRVTHTPDEVAAAVAEAHASFHGRPVRDFVPVLVERKARAALTERPAKGR</sequence>
<dbReference type="Gene3D" id="1.10.8.1060">
    <property type="entry name" value="Corynebacterium glutamicum thioredoxin-dependent arsenate reductase, N-terminal domain"/>
    <property type="match status" value="1"/>
</dbReference>
<dbReference type="AlphaFoldDB" id="A0AAU8J1H4"/>
<dbReference type="EMBL" id="CP159534">
    <property type="protein sequence ID" value="XCJ74624.1"/>
    <property type="molecule type" value="Genomic_DNA"/>
</dbReference>
<name>A0AAU8J1H4_9ACTN</name>
<dbReference type="RefSeq" id="WP_353946061.1">
    <property type="nucleotide sequence ID" value="NZ_CP159534.1"/>
</dbReference>
<proteinExistence type="predicted"/>
<dbReference type="NCBIfam" id="NF046112">
    <property type="entry name" value="MSMEG_6209_Nter"/>
    <property type="match status" value="1"/>
</dbReference>
<organism evidence="1">
    <name type="scientific">Streptomyces tabacisoli</name>
    <dbReference type="NCBI Taxonomy" id="3156398"/>
    <lineage>
        <taxon>Bacteria</taxon>
        <taxon>Bacillati</taxon>
        <taxon>Actinomycetota</taxon>
        <taxon>Actinomycetes</taxon>
        <taxon>Kitasatosporales</taxon>
        <taxon>Streptomycetaceae</taxon>
        <taxon>Streptomyces</taxon>
    </lineage>
</organism>
<evidence type="ECO:0000313" key="1">
    <source>
        <dbReference type="EMBL" id="XCJ74624.1"/>
    </source>
</evidence>
<accession>A0AAU8J1H4</accession>